<dbReference type="InterPro" id="IPR031680">
    <property type="entry name" value="Hepar_II_III_N"/>
</dbReference>
<feature type="domain" description="Heparin-sulfate lyase N-terminal" evidence="6">
    <location>
        <begin position="21"/>
        <end position="238"/>
    </location>
</feature>
<evidence type="ECO:0000259" key="6">
    <source>
        <dbReference type="Pfam" id="PF16889"/>
    </source>
</evidence>
<evidence type="ECO:0000256" key="2">
    <source>
        <dbReference type="ARBA" id="ARBA00022729"/>
    </source>
</evidence>
<dbReference type="Pfam" id="PF16889">
    <property type="entry name" value="Hepar_II_III_N"/>
    <property type="match status" value="1"/>
</dbReference>
<sequence length="485" mass="55094">MKGFPSEEIDLRQFRWAGLTRDRNWWWQLQALPFLDWFVGAYGLLATTNEKRQGFNFGKRALLNWQENAETNRAPLTWQDHASAFRLRNLVRWLSLAAICEFDLDDIEWLHLVERHLAFLADEKQYSRHTNHGFDQAFIGYQTCLMWSKIPRVAAFSETFRSRLHSEVEFAFTSQGVHKENSPGYQKGMTASLKSLSTFKALGDNEIGRAGEILYSRARNVLRAMTLPSGTLPMIGDTPRKLGLEDKAWPDVEVVDLADSGYVIARGMTIWGERYHLTFKCGHLSHYHRHDDDLSIHLAFEDQIVFGDAGLGHYDEKDAQRIAVRSPKGHTTVFPLGTAAARKPERLSQLPTLRLVDRDTIEGETSMYGGRLCRIVDLSCLRQGRITIRDRWKEPINAQTQTSFLLGANAEVKSTQGEAVAWLKVGTRVSITATPETQWAHENVPTSMEYGVYQTAQRVFVEYPSSLPTIEFTVRITPASRSGAA</sequence>
<keyword evidence="2" id="KW-0732">Signal</keyword>
<dbReference type="EMBL" id="JAOCZP010000012">
    <property type="protein sequence ID" value="MCT7378210.1"/>
    <property type="molecule type" value="Genomic_DNA"/>
</dbReference>
<dbReference type="PANTHER" id="PTHR39210">
    <property type="entry name" value="HEPARIN-SULFATE LYASE"/>
    <property type="match status" value="1"/>
</dbReference>
<organism evidence="7 8">
    <name type="scientific">Chelativorans salis</name>
    <dbReference type="NCBI Taxonomy" id="2978478"/>
    <lineage>
        <taxon>Bacteria</taxon>
        <taxon>Pseudomonadati</taxon>
        <taxon>Pseudomonadota</taxon>
        <taxon>Alphaproteobacteria</taxon>
        <taxon>Hyphomicrobiales</taxon>
        <taxon>Phyllobacteriaceae</taxon>
        <taxon>Chelativorans</taxon>
    </lineage>
</organism>
<name>A0ABT2LUK1_9HYPH</name>
<keyword evidence="4" id="KW-0456">Lyase</keyword>
<dbReference type="InterPro" id="IPR008929">
    <property type="entry name" value="Chondroitin_lyas"/>
</dbReference>
<dbReference type="Gene3D" id="2.70.98.70">
    <property type="match status" value="1"/>
</dbReference>
<evidence type="ECO:0000256" key="1">
    <source>
        <dbReference type="ARBA" id="ARBA00004418"/>
    </source>
</evidence>
<keyword evidence="3" id="KW-0574">Periplasm</keyword>
<keyword evidence="8" id="KW-1185">Reference proteome</keyword>
<dbReference type="Proteomes" id="UP001320831">
    <property type="component" value="Unassembled WGS sequence"/>
</dbReference>
<reference evidence="7 8" key="1">
    <citation type="submission" date="2022-09" db="EMBL/GenBank/DDBJ databases">
        <title>Chelativorans salina sp. nov., a novel slightly halophilic bacterium isolated from a saline lake sediment enrichment.</title>
        <authorList>
            <person name="Gao L."/>
            <person name="Fang B.-Z."/>
            <person name="Li W.-J."/>
        </authorList>
    </citation>
    <scope>NUCLEOTIDE SEQUENCE [LARGE SCALE GENOMIC DNA]</scope>
    <source>
        <strain evidence="7 8">EGI FJ00035</strain>
    </source>
</reference>
<evidence type="ECO:0000313" key="8">
    <source>
        <dbReference type="Proteomes" id="UP001320831"/>
    </source>
</evidence>
<evidence type="ECO:0000313" key="7">
    <source>
        <dbReference type="EMBL" id="MCT7378210.1"/>
    </source>
</evidence>
<comment type="caution">
    <text evidence="7">The sequence shown here is derived from an EMBL/GenBank/DDBJ whole genome shotgun (WGS) entry which is preliminary data.</text>
</comment>
<dbReference type="InterPro" id="IPR012480">
    <property type="entry name" value="Hepar_II_III_C"/>
</dbReference>
<evidence type="ECO:0000256" key="3">
    <source>
        <dbReference type="ARBA" id="ARBA00022764"/>
    </source>
</evidence>
<dbReference type="Pfam" id="PF07940">
    <property type="entry name" value="Hepar_II_III_C"/>
    <property type="match status" value="1"/>
</dbReference>
<gene>
    <name evidence="7" type="ORF">N5A92_24660</name>
</gene>
<dbReference type="RefSeq" id="WP_260907068.1">
    <property type="nucleotide sequence ID" value="NZ_JAOCZP010000012.1"/>
</dbReference>
<evidence type="ECO:0000256" key="4">
    <source>
        <dbReference type="ARBA" id="ARBA00023239"/>
    </source>
</evidence>
<dbReference type="Gene3D" id="1.50.10.100">
    <property type="entry name" value="Chondroitin AC/alginate lyase"/>
    <property type="match status" value="1"/>
</dbReference>
<proteinExistence type="predicted"/>
<accession>A0ABT2LUK1</accession>
<protein>
    <submittedName>
        <fullName evidence="7">Heparinase II/III family protein</fullName>
    </submittedName>
</protein>
<feature type="domain" description="Heparinase II/III-like C-terminal" evidence="5">
    <location>
        <begin position="254"/>
        <end position="428"/>
    </location>
</feature>
<dbReference type="PANTHER" id="PTHR39210:SF1">
    <property type="entry name" value="HEPARIN-SULFATE LYASE"/>
    <property type="match status" value="1"/>
</dbReference>
<evidence type="ECO:0000259" key="5">
    <source>
        <dbReference type="Pfam" id="PF07940"/>
    </source>
</evidence>
<comment type="subcellular location">
    <subcellularLocation>
        <location evidence="1">Periplasm</location>
    </subcellularLocation>
</comment>